<sequence length="241" mass="28055">MRGFSSRALRKANKITKANKNQKGSLSDKKLKLRAQDKLQQENIKNPKKYLSMKENIVRKAPVVIPPILLAGGIISTGVFLHRITLTNCLYYSKNMTNAFNHYFLFQSHIFAVFAGSFIGAELLNFHEPLAIKHMRKGRRFYFPLIIMGLFTLALHMYDHLSEFAFIPFTGSITILLTLILICRQELALSYWNYKMMAVYAFPIFAISILSNYMFIRRQSYLENNKRVIEKYKSKFEKISM</sequence>
<organism evidence="2 3">
    <name type="scientific">Euplotes crassus</name>
    <dbReference type="NCBI Taxonomy" id="5936"/>
    <lineage>
        <taxon>Eukaryota</taxon>
        <taxon>Sar</taxon>
        <taxon>Alveolata</taxon>
        <taxon>Ciliophora</taxon>
        <taxon>Intramacronucleata</taxon>
        <taxon>Spirotrichea</taxon>
        <taxon>Hypotrichia</taxon>
        <taxon>Euplotida</taxon>
        <taxon>Euplotidae</taxon>
        <taxon>Moneuplotes</taxon>
    </lineage>
</organism>
<feature type="transmembrane region" description="Helical" evidence="1">
    <location>
        <begin position="102"/>
        <end position="121"/>
    </location>
</feature>
<comment type="caution">
    <text evidence="2">The sequence shown here is derived from an EMBL/GenBank/DDBJ whole genome shotgun (WGS) entry which is preliminary data.</text>
</comment>
<gene>
    <name evidence="2" type="ORF">ECRASSUSDP1_LOCUS20163</name>
</gene>
<feature type="transmembrane region" description="Helical" evidence="1">
    <location>
        <begin position="63"/>
        <end position="82"/>
    </location>
</feature>
<name>A0AAD1XT14_EUPCR</name>
<keyword evidence="1" id="KW-0472">Membrane</keyword>
<feature type="transmembrane region" description="Helical" evidence="1">
    <location>
        <begin position="196"/>
        <end position="216"/>
    </location>
</feature>
<dbReference type="AlphaFoldDB" id="A0AAD1XT14"/>
<feature type="transmembrane region" description="Helical" evidence="1">
    <location>
        <begin position="141"/>
        <end position="158"/>
    </location>
</feature>
<keyword evidence="1" id="KW-0812">Transmembrane</keyword>
<feature type="transmembrane region" description="Helical" evidence="1">
    <location>
        <begin position="164"/>
        <end position="184"/>
    </location>
</feature>
<protein>
    <submittedName>
        <fullName evidence="2">Uncharacterized protein</fullName>
    </submittedName>
</protein>
<keyword evidence="3" id="KW-1185">Reference proteome</keyword>
<accession>A0AAD1XT14</accession>
<evidence type="ECO:0000313" key="3">
    <source>
        <dbReference type="Proteomes" id="UP001295684"/>
    </source>
</evidence>
<evidence type="ECO:0000313" key="2">
    <source>
        <dbReference type="EMBL" id="CAI2378763.1"/>
    </source>
</evidence>
<keyword evidence="1" id="KW-1133">Transmembrane helix</keyword>
<dbReference type="Proteomes" id="UP001295684">
    <property type="component" value="Unassembled WGS sequence"/>
</dbReference>
<reference evidence="2" key="1">
    <citation type="submission" date="2023-07" db="EMBL/GenBank/DDBJ databases">
        <authorList>
            <consortium name="AG Swart"/>
            <person name="Singh M."/>
            <person name="Singh A."/>
            <person name="Seah K."/>
            <person name="Emmerich C."/>
        </authorList>
    </citation>
    <scope>NUCLEOTIDE SEQUENCE</scope>
    <source>
        <strain evidence="2">DP1</strain>
    </source>
</reference>
<evidence type="ECO:0000256" key="1">
    <source>
        <dbReference type="SAM" id="Phobius"/>
    </source>
</evidence>
<proteinExistence type="predicted"/>
<dbReference type="EMBL" id="CAMPGE010020527">
    <property type="protein sequence ID" value="CAI2378763.1"/>
    <property type="molecule type" value="Genomic_DNA"/>
</dbReference>